<evidence type="ECO:0000313" key="2">
    <source>
        <dbReference type="EMBL" id="CTQ34806.1"/>
    </source>
</evidence>
<dbReference type="Proteomes" id="UP000048908">
    <property type="component" value="Unassembled WGS sequence"/>
</dbReference>
<feature type="region of interest" description="Disordered" evidence="1">
    <location>
        <begin position="57"/>
        <end position="80"/>
    </location>
</feature>
<dbReference type="RefSeq" id="WP_055684171.1">
    <property type="nucleotide sequence ID" value="NZ_CXPG01000027.1"/>
</dbReference>
<reference evidence="2 3" key="1">
    <citation type="submission" date="2015-07" db="EMBL/GenBank/DDBJ databases">
        <authorList>
            <person name="Noorani M."/>
        </authorList>
    </citation>
    <scope>NUCLEOTIDE SEQUENCE [LARGE SCALE GENOMIC DNA]</scope>
    <source>
        <strain evidence="2 3">CECT 5088</strain>
    </source>
</reference>
<proteinExistence type="predicted"/>
<evidence type="ECO:0000256" key="1">
    <source>
        <dbReference type="SAM" id="MobiDB-lite"/>
    </source>
</evidence>
<sequence>MGQTALRGELLRLAVDPRFRVLGVFDGALHDALPVRLEAAGVAHRALVTGEGELQTVGPWLADPAPAQPEAGPDVDPDDLSDAALADTANRLAADMKAALERGDPKGGGVLPGEADWWPGRGGGDLRDRVEAMAALEARAPGSAVFWILPREVAPDALWSHLRRIRQVIVPANHVETGAATDARAPVLLRHADGDVLTELLSALSPPQVAQFLGPAAGLLFRAPSHPDAKGGVLWRVGASDAPAPPGPLTLDGAQMDRIAATHHAGSRERVGQYLRDVVPGCAALDRAALADRVRAYEEAGDRMGLETERGHMKWAYLMAVTEGGIDAPETWDALHETEASPDARIDDVLAALDGLWDGAEG</sequence>
<name>A0A0M6XUI0_9RHOB</name>
<gene>
    <name evidence="2" type="ORF">JAN5088_03602</name>
</gene>
<dbReference type="EMBL" id="CXPG01000027">
    <property type="protein sequence ID" value="CTQ34806.1"/>
    <property type="molecule type" value="Genomic_DNA"/>
</dbReference>
<evidence type="ECO:0000313" key="3">
    <source>
        <dbReference type="Proteomes" id="UP000048908"/>
    </source>
</evidence>
<dbReference type="STRING" id="282197.SAMN04488517_11057"/>
<dbReference type="OrthoDB" id="7219308at2"/>
<protein>
    <recommendedName>
        <fullName evidence="4">DUF4123 domain-containing protein</fullName>
    </recommendedName>
</protein>
<organism evidence="2 3">
    <name type="scientific">Jannaschia rubra</name>
    <dbReference type="NCBI Taxonomy" id="282197"/>
    <lineage>
        <taxon>Bacteria</taxon>
        <taxon>Pseudomonadati</taxon>
        <taxon>Pseudomonadota</taxon>
        <taxon>Alphaproteobacteria</taxon>
        <taxon>Rhodobacterales</taxon>
        <taxon>Roseobacteraceae</taxon>
        <taxon>Jannaschia</taxon>
    </lineage>
</organism>
<evidence type="ECO:0008006" key="4">
    <source>
        <dbReference type="Google" id="ProtNLM"/>
    </source>
</evidence>
<dbReference type="AlphaFoldDB" id="A0A0M6XUI0"/>
<accession>A0A0M6XUI0</accession>
<keyword evidence="3" id="KW-1185">Reference proteome</keyword>